<reference evidence="1 2" key="1">
    <citation type="journal article" date="2021" name="Syst. Appl. Microbiol.">
        <title>Pseudomonas lalucatii sp. nov. isolated from Vallgornera, a karstic cave in Mallorca, Western Mediterranean.</title>
        <authorList>
            <person name="Busquets A."/>
            <person name="Mulet M."/>
            <person name="Gomila M."/>
            <person name="Garcia-Valdes E."/>
        </authorList>
    </citation>
    <scope>NUCLEOTIDE SEQUENCE [LARGE SCALE GENOMIC DNA]</scope>
    <source>
        <strain evidence="1 2">R1b54</strain>
    </source>
</reference>
<evidence type="ECO:0000313" key="2">
    <source>
        <dbReference type="Proteomes" id="UP001196601"/>
    </source>
</evidence>
<dbReference type="InterPro" id="IPR005361">
    <property type="entry name" value="UPF0158"/>
</dbReference>
<accession>A0ABS5Q0Q1</accession>
<name>A0ABS5Q0Q1_9PSED</name>
<proteinExistence type="predicted"/>
<dbReference type="Pfam" id="PF03682">
    <property type="entry name" value="UPF0158"/>
    <property type="match status" value="1"/>
</dbReference>
<gene>
    <name evidence="1" type="ORF">I0D00_10400</name>
</gene>
<comment type="caution">
    <text evidence="1">The sequence shown here is derived from an EMBL/GenBank/DDBJ whole genome shotgun (WGS) entry which is preliminary data.</text>
</comment>
<evidence type="ECO:0000313" key="1">
    <source>
        <dbReference type="EMBL" id="MBS7662346.1"/>
    </source>
</evidence>
<dbReference type="EMBL" id="JADPMV010000001">
    <property type="protein sequence ID" value="MBS7662346.1"/>
    <property type="molecule type" value="Genomic_DNA"/>
</dbReference>
<organism evidence="1 2">
    <name type="scientific">Pseudomonas lalucatii</name>
    <dbReference type="NCBI Taxonomy" id="1424203"/>
    <lineage>
        <taxon>Bacteria</taxon>
        <taxon>Pseudomonadati</taxon>
        <taxon>Pseudomonadota</taxon>
        <taxon>Gammaproteobacteria</taxon>
        <taxon>Pseudomonadales</taxon>
        <taxon>Pseudomonadaceae</taxon>
        <taxon>Pseudomonas</taxon>
    </lineage>
</organism>
<sequence length="156" mass="17579">MHPLTLDLPRIEQALLSQAELEHYLDLATGAVLSVAPGDPAPGADEKYDVQPDRYLAIEPLPHGQALALREAFLFGLHDPHAHTLLSHALAGRKPLRSFDYQLEALPRVRQAWLAFQAQQVRELALEWLQDNGLEQVRQPRDEALRPRGERSPARH</sequence>
<dbReference type="RefSeq" id="WP_213639644.1">
    <property type="nucleotide sequence ID" value="NZ_JADPMV010000001.1"/>
</dbReference>
<keyword evidence="2" id="KW-1185">Reference proteome</keyword>
<protein>
    <submittedName>
        <fullName evidence="1">Uncharacterized protein</fullName>
    </submittedName>
</protein>
<dbReference type="Proteomes" id="UP001196601">
    <property type="component" value="Unassembled WGS sequence"/>
</dbReference>